<evidence type="ECO:0000259" key="10">
    <source>
        <dbReference type="Pfam" id="PF00697"/>
    </source>
</evidence>
<reference evidence="11 12" key="1">
    <citation type="submission" date="2020-03" db="EMBL/GenBank/DDBJ databases">
        <title>Isolation of cellulose-producing strains, genome characterization and application of the synthesized cellulose films as an economical and sustainable material for piezoelectric sensor construction.</title>
        <authorList>
            <person name="Mangayil R.K."/>
        </authorList>
    </citation>
    <scope>NUCLEOTIDE SEQUENCE [LARGE SCALE GENOMIC DNA]</scope>
    <source>
        <strain evidence="11 12">ENS 9a1a</strain>
    </source>
</reference>
<dbReference type="EMBL" id="CP050139">
    <property type="protein sequence ID" value="QIP36838.1"/>
    <property type="molecule type" value="Genomic_DNA"/>
</dbReference>
<keyword evidence="7 9" id="KW-0057">Aromatic amino acid biosynthesis</keyword>
<evidence type="ECO:0000256" key="7">
    <source>
        <dbReference type="ARBA" id="ARBA00023141"/>
    </source>
</evidence>
<dbReference type="KEGG" id="kre:GWK63_00500"/>
<sequence length="209" mass="21923">MTVRVKICGLRDRAGVDAACAAGADWVGFVFFERSPRHVTADVAGRLARAIPPDGPQRIGLFVHPTDDAIRQVLDHVPLDGLQIYDDAARAVAIRARFGLPVWLAAGVAAPADLPHACAVDGLVIESRPPAGSDRPGGNARSFDWGLTARWQAPAPWLLAGGLNPGNVRRAIRQAGARAVDVSSGVESAPGVKSASLIHQFVQAARNPA</sequence>
<evidence type="ECO:0000256" key="4">
    <source>
        <dbReference type="ARBA" id="ARBA00022272"/>
    </source>
</evidence>
<comment type="pathway">
    <text evidence="2 9">Amino-acid biosynthesis; L-tryptophan biosynthesis; L-tryptophan from chorismate: step 3/5.</text>
</comment>
<dbReference type="SUPFAM" id="SSF51366">
    <property type="entry name" value="Ribulose-phoshate binding barrel"/>
    <property type="match status" value="1"/>
</dbReference>
<dbReference type="Pfam" id="PF00697">
    <property type="entry name" value="PRAI"/>
    <property type="match status" value="1"/>
</dbReference>
<keyword evidence="12" id="KW-1185">Reference proteome</keyword>
<dbReference type="GO" id="GO:0000162">
    <property type="term" value="P:L-tryptophan biosynthetic process"/>
    <property type="evidence" value="ECO:0007669"/>
    <property type="project" value="UniProtKB-UniRule"/>
</dbReference>
<evidence type="ECO:0000313" key="12">
    <source>
        <dbReference type="Proteomes" id="UP000502533"/>
    </source>
</evidence>
<evidence type="ECO:0000256" key="9">
    <source>
        <dbReference type="HAMAP-Rule" id="MF_00135"/>
    </source>
</evidence>
<comment type="catalytic activity">
    <reaction evidence="1 9">
        <text>N-(5-phospho-beta-D-ribosyl)anthranilate = 1-(2-carboxyphenylamino)-1-deoxy-D-ribulose 5-phosphate</text>
        <dbReference type="Rhea" id="RHEA:21540"/>
        <dbReference type="ChEBI" id="CHEBI:18277"/>
        <dbReference type="ChEBI" id="CHEBI:58613"/>
        <dbReference type="EC" id="5.3.1.24"/>
    </reaction>
</comment>
<dbReference type="PANTHER" id="PTHR42894:SF1">
    <property type="entry name" value="N-(5'-PHOSPHORIBOSYL)ANTHRANILATE ISOMERASE"/>
    <property type="match status" value="1"/>
</dbReference>
<dbReference type="GeneID" id="85020620"/>
<dbReference type="InterPro" id="IPR011060">
    <property type="entry name" value="RibuloseP-bd_barrel"/>
</dbReference>
<keyword evidence="8 9" id="KW-0413">Isomerase</keyword>
<dbReference type="GO" id="GO:0004640">
    <property type="term" value="F:phosphoribosylanthranilate isomerase activity"/>
    <property type="evidence" value="ECO:0007669"/>
    <property type="project" value="UniProtKB-UniRule"/>
</dbReference>
<evidence type="ECO:0000256" key="1">
    <source>
        <dbReference type="ARBA" id="ARBA00001164"/>
    </source>
</evidence>
<keyword evidence="6 9" id="KW-0822">Tryptophan biosynthesis</keyword>
<gene>
    <name evidence="9" type="primary">trpF</name>
    <name evidence="11" type="ORF">GWK63_00500</name>
</gene>
<dbReference type="AlphaFoldDB" id="A0A858JRI6"/>
<name>A0A858JRI6_9PROT</name>
<accession>A0A858JRI6</accession>
<dbReference type="PANTHER" id="PTHR42894">
    <property type="entry name" value="N-(5'-PHOSPHORIBOSYL)ANTHRANILATE ISOMERASE"/>
    <property type="match status" value="1"/>
</dbReference>
<evidence type="ECO:0000313" key="11">
    <source>
        <dbReference type="EMBL" id="QIP36838.1"/>
    </source>
</evidence>
<proteinExistence type="inferred from homology"/>
<dbReference type="EC" id="5.3.1.24" evidence="3 9"/>
<dbReference type="InterPro" id="IPR013785">
    <property type="entry name" value="Aldolase_TIM"/>
</dbReference>
<comment type="similarity">
    <text evidence="9">Belongs to the TrpF family.</text>
</comment>
<protein>
    <recommendedName>
        <fullName evidence="4 9">N-(5'-phosphoribosyl)anthranilate isomerase</fullName>
        <shortName evidence="9">PRAI</shortName>
        <ecNumber evidence="3 9">5.3.1.24</ecNumber>
    </recommendedName>
</protein>
<keyword evidence="5 9" id="KW-0028">Amino-acid biosynthesis</keyword>
<dbReference type="InterPro" id="IPR044643">
    <property type="entry name" value="TrpF_fam"/>
</dbReference>
<dbReference type="RefSeq" id="WP_039998531.1">
    <property type="nucleotide sequence ID" value="NZ_CALMTF010000015.1"/>
</dbReference>
<dbReference type="CDD" id="cd00405">
    <property type="entry name" value="PRAI"/>
    <property type="match status" value="1"/>
</dbReference>
<dbReference type="InterPro" id="IPR001240">
    <property type="entry name" value="PRAI_dom"/>
</dbReference>
<feature type="domain" description="N-(5'phosphoribosyl) anthranilate isomerase (PRAI)" evidence="10">
    <location>
        <begin position="5"/>
        <end position="204"/>
    </location>
</feature>
<dbReference type="Proteomes" id="UP000502533">
    <property type="component" value="Chromosome"/>
</dbReference>
<evidence type="ECO:0000256" key="8">
    <source>
        <dbReference type="ARBA" id="ARBA00023235"/>
    </source>
</evidence>
<dbReference type="NCBIfam" id="NF002295">
    <property type="entry name" value="PRK01222.1-1"/>
    <property type="match status" value="1"/>
</dbReference>
<evidence type="ECO:0000256" key="5">
    <source>
        <dbReference type="ARBA" id="ARBA00022605"/>
    </source>
</evidence>
<dbReference type="UniPathway" id="UPA00035">
    <property type="reaction ID" value="UER00042"/>
</dbReference>
<evidence type="ECO:0000256" key="3">
    <source>
        <dbReference type="ARBA" id="ARBA00012572"/>
    </source>
</evidence>
<dbReference type="Gene3D" id="3.20.20.70">
    <property type="entry name" value="Aldolase class I"/>
    <property type="match status" value="1"/>
</dbReference>
<dbReference type="HAMAP" id="MF_00135">
    <property type="entry name" value="PRAI"/>
    <property type="match status" value="1"/>
</dbReference>
<evidence type="ECO:0000256" key="2">
    <source>
        <dbReference type="ARBA" id="ARBA00004664"/>
    </source>
</evidence>
<organism evidence="11 12">
    <name type="scientific">Komagataeibacter rhaeticus</name>
    <dbReference type="NCBI Taxonomy" id="215221"/>
    <lineage>
        <taxon>Bacteria</taxon>
        <taxon>Pseudomonadati</taxon>
        <taxon>Pseudomonadota</taxon>
        <taxon>Alphaproteobacteria</taxon>
        <taxon>Acetobacterales</taxon>
        <taxon>Acetobacteraceae</taxon>
        <taxon>Komagataeibacter</taxon>
    </lineage>
</organism>
<evidence type="ECO:0000256" key="6">
    <source>
        <dbReference type="ARBA" id="ARBA00022822"/>
    </source>
</evidence>